<dbReference type="PANTHER" id="PTHR24159">
    <property type="match status" value="1"/>
</dbReference>
<gene>
    <name evidence="1" type="ORF">M9Y10_020209</name>
</gene>
<evidence type="ECO:0000313" key="2">
    <source>
        <dbReference type="Proteomes" id="UP001470230"/>
    </source>
</evidence>
<dbReference type="PANTHER" id="PTHR24159:SF5">
    <property type="entry name" value="ANK_REP_REGION DOMAIN-CONTAINING PROTEIN"/>
    <property type="match status" value="1"/>
</dbReference>
<dbReference type="Proteomes" id="UP001470230">
    <property type="component" value="Unassembled WGS sequence"/>
</dbReference>
<sequence>MEIQEYLKKKKEFHKCLLEFMDHGKTIFKEPNLIKFLEDPKLQEDKYDLRTTIHLILATVKHHHRCPDYFTKVDQIFTRLKDQILKNFTNNEIFEIFKLHKRVLLFMIKEKILKLDKSIVNSMNIQNYSPDEYLFYFSPEIKPFIDGQFSEPIQKEILRLSNYNFGIFDQNRSNGENDEKICQIIRKDSIDEFTSLVNQTKLPLQSEIKPSIYETSPFLLSNKPTLIEYAAFFGSIQIFKYLQSNNVALTPSLWLYAIHGNNLELIQLLKEKQIKPKDASYLECLNESIKCHHNEIFKFIQSNFLQNNKMDDFIFSSSGNYSNYSLFPNDVNNFGIFYSSCLSNNALLVEMFLKQTNIKNKINTIVVLKCQCFFYKIQKLSFY</sequence>
<reference evidence="1 2" key="1">
    <citation type="submission" date="2024-04" db="EMBL/GenBank/DDBJ databases">
        <title>Tritrichomonas musculus Genome.</title>
        <authorList>
            <person name="Alves-Ferreira E."/>
            <person name="Grigg M."/>
            <person name="Lorenzi H."/>
            <person name="Galac M."/>
        </authorList>
    </citation>
    <scope>NUCLEOTIDE SEQUENCE [LARGE SCALE GENOMIC DNA]</scope>
    <source>
        <strain evidence="1 2">EAF2021</strain>
    </source>
</reference>
<dbReference type="InterPro" id="IPR036770">
    <property type="entry name" value="Ankyrin_rpt-contain_sf"/>
</dbReference>
<dbReference type="SUPFAM" id="SSF48403">
    <property type="entry name" value="Ankyrin repeat"/>
    <property type="match status" value="1"/>
</dbReference>
<dbReference type="EMBL" id="JAPFFF010000029">
    <property type="protein sequence ID" value="KAK8846203.1"/>
    <property type="molecule type" value="Genomic_DNA"/>
</dbReference>
<protein>
    <recommendedName>
        <fullName evidence="3">DUF3447 domain-containing protein</fullName>
    </recommendedName>
</protein>
<keyword evidence="2" id="KW-1185">Reference proteome</keyword>
<comment type="caution">
    <text evidence="1">The sequence shown here is derived from an EMBL/GenBank/DDBJ whole genome shotgun (WGS) entry which is preliminary data.</text>
</comment>
<proteinExistence type="predicted"/>
<accession>A0ABR2HFN7</accession>
<name>A0ABR2HFN7_9EUKA</name>
<organism evidence="1 2">
    <name type="scientific">Tritrichomonas musculus</name>
    <dbReference type="NCBI Taxonomy" id="1915356"/>
    <lineage>
        <taxon>Eukaryota</taxon>
        <taxon>Metamonada</taxon>
        <taxon>Parabasalia</taxon>
        <taxon>Tritrichomonadida</taxon>
        <taxon>Tritrichomonadidae</taxon>
        <taxon>Tritrichomonas</taxon>
    </lineage>
</organism>
<evidence type="ECO:0008006" key="3">
    <source>
        <dbReference type="Google" id="ProtNLM"/>
    </source>
</evidence>
<evidence type="ECO:0000313" key="1">
    <source>
        <dbReference type="EMBL" id="KAK8846203.1"/>
    </source>
</evidence>